<keyword evidence="5 10" id="KW-1133">Transmembrane helix</keyword>
<keyword evidence="2" id="KW-0813">Transport</keyword>
<comment type="caution">
    <text evidence="11">The sequence shown here is derived from an EMBL/GenBank/DDBJ whole genome shotgun (WGS) entry which is preliminary data.</text>
</comment>
<name>A0A4R6YBW9_9BURK</name>
<feature type="transmembrane region" description="Helical" evidence="10">
    <location>
        <begin position="29"/>
        <end position="46"/>
    </location>
</feature>
<evidence type="ECO:0000256" key="1">
    <source>
        <dbReference type="ARBA" id="ARBA00004651"/>
    </source>
</evidence>
<dbReference type="Pfam" id="PF00893">
    <property type="entry name" value="Multi_Drug_Res"/>
    <property type="match status" value="1"/>
</dbReference>
<evidence type="ECO:0000256" key="10">
    <source>
        <dbReference type="SAM" id="Phobius"/>
    </source>
</evidence>
<sequence>MAWVCLFIAGLFEVGWVVGLKYTEGFTHFIPSVLTIGAMIVSLWLLEIAMRTLPMGTAYTVWGGVGSVGTVAVGIWLFNEPADWIRLFCVGLIIVGVIGLQWVTH</sequence>
<keyword evidence="6 10" id="KW-0472">Membrane</keyword>
<comment type="subcellular location">
    <subcellularLocation>
        <location evidence="1 9">Cell membrane</location>
        <topology evidence="1 9">Multi-pass membrane protein</topology>
    </subcellularLocation>
</comment>
<evidence type="ECO:0000256" key="2">
    <source>
        <dbReference type="ARBA" id="ARBA00022448"/>
    </source>
</evidence>
<evidence type="ECO:0000256" key="3">
    <source>
        <dbReference type="ARBA" id="ARBA00022475"/>
    </source>
</evidence>
<proteinExistence type="inferred from homology"/>
<evidence type="ECO:0000313" key="12">
    <source>
        <dbReference type="Proteomes" id="UP000294480"/>
    </source>
</evidence>
<evidence type="ECO:0000256" key="8">
    <source>
        <dbReference type="ARBA" id="ARBA00039168"/>
    </source>
</evidence>
<feature type="transmembrane region" description="Helical" evidence="10">
    <location>
        <begin position="58"/>
        <end position="78"/>
    </location>
</feature>
<dbReference type="GO" id="GO:0022857">
    <property type="term" value="F:transmembrane transporter activity"/>
    <property type="evidence" value="ECO:0007669"/>
    <property type="project" value="InterPro"/>
</dbReference>
<reference evidence="11 12" key="1">
    <citation type="submission" date="2019-03" db="EMBL/GenBank/DDBJ databases">
        <title>Genomic Encyclopedia of Type Strains, Phase IV (KMG-IV): sequencing the most valuable type-strain genomes for metagenomic binning, comparative biology and taxonomic classification.</title>
        <authorList>
            <person name="Goeker M."/>
        </authorList>
    </citation>
    <scope>NUCLEOTIDE SEQUENCE [LARGE SCALE GENOMIC DNA]</scope>
    <source>
        <strain evidence="11 12">DSM 102852</strain>
    </source>
</reference>
<evidence type="ECO:0000256" key="6">
    <source>
        <dbReference type="ARBA" id="ARBA00023136"/>
    </source>
</evidence>
<dbReference type="GO" id="GO:0005886">
    <property type="term" value="C:plasma membrane"/>
    <property type="evidence" value="ECO:0007669"/>
    <property type="project" value="UniProtKB-SubCell"/>
</dbReference>
<evidence type="ECO:0000256" key="4">
    <source>
        <dbReference type="ARBA" id="ARBA00022692"/>
    </source>
</evidence>
<evidence type="ECO:0000313" key="11">
    <source>
        <dbReference type="EMBL" id="TDR33143.1"/>
    </source>
</evidence>
<dbReference type="InterPro" id="IPR000390">
    <property type="entry name" value="Small_drug/metabolite_transptr"/>
</dbReference>
<dbReference type="Gene3D" id="1.10.3730.20">
    <property type="match status" value="1"/>
</dbReference>
<dbReference type="SUPFAM" id="SSF103481">
    <property type="entry name" value="Multidrug resistance efflux transporter EmrE"/>
    <property type="match status" value="1"/>
</dbReference>
<dbReference type="PANTHER" id="PTHR30561">
    <property type="entry name" value="SMR FAMILY PROTON-DEPENDENT DRUG EFFLUX TRANSPORTER SUGE"/>
    <property type="match status" value="1"/>
</dbReference>
<evidence type="ECO:0000256" key="5">
    <source>
        <dbReference type="ARBA" id="ARBA00022989"/>
    </source>
</evidence>
<feature type="transmembrane region" description="Helical" evidence="10">
    <location>
        <begin position="84"/>
        <end position="103"/>
    </location>
</feature>
<dbReference type="InterPro" id="IPR037185">
    <property type="entry name" value="EmrE-like"/>
</dbReference>
<dbReference type="AlphaFoldDB" id="A0A4R6YBW9"/>
<dbReference type="OrthoDB" id="9808638at2"/>
<organism evidence="11 12">
    <name type="scientific">Hydromonas duriensis</name>
    <dbReference type="NCBI Taxonomy" id="1527608"/>
    <lineage>
        <taxon>Bacteria</taxon>
        <taxon>Pseudomonadati</taxon>
        <taxon>Pseudomonadota</taxon>
        <taxon>Betaproteobacteria</taxon>
        <taxon>Burkholderiales</taxon>
        <taxon>Burkholderiaceae</taxon>
        <taxon>Hydromonas</taxon>
    </lineage>
</organism>
<gene>
    <name evidence="11" type="ORF">DFR44_101196</name>
</gene>
<dbReference type="Proteomes" id="UP000294480">
    <property type="component" value="Unassembled WGS sequence"/>
</dbReference>
<protein>
    <recommendedName>
        <fullName evidence="8">Guanidinium exporter</fullName>
    </recommendedName>
</protein>
<evidence type="ECO:0000256" key="7">
    <source>
        <dbReference type="ARBA" id="ARBA00038151"/>
    </source>
</evidence>
<dbReference type="FunFam" id="1.10.3730.20:FF:000001">
    <property type="entry name" value="Quaternary ammonium compound resistance transporter SugE"/>
    <property type="match status" value="1"/>
</dbReference>
<dbReference type="EMBL" id="SNZE01000001">
    <property type="protein sequence ID" value="TDR33143.1"/>
    <property type="molecule type" value="Genomic_DNA"/>
</dbReference>
<dbReference type="PANTHER" id="PTHR30561:SF0">
    <property type="entry name" value="GUANIDINIUM EXPORTER"/>
    <property type="match status" value="1"/>
</dbReference>
<dbReference type="RefSeq" id="WP_133618823.1">
    <property type="nucleotide sequence ID" value="NZ_SNZE01000001.1"/>
</dbReference>
<keyword evidence="12" id="KW-1185">Reference proteome</keyword>
<evidence type="ECO:0000256" key="9">
    <source>
        <dbReference type="RuleBase" id="RU003942"/>
    </source>
</evidence>
<comment type="similarity">
    <text evidence="7">Belongs to the drug/metabolite transporter (DMT) superfamily. Small multidrug resistance (SMR) (TC 2.A.7.1) family. Gdx/SugE subfamily.</text>
</comment>
<accession>A0A4R6YBW9</accession>
<keyword evidence="4 9" id="KW-0812">Transmembrane</keyword>
<keyword evidence="3" id="KW-1003">Cell membrane</keyword>
<dbReference type="InterPro" id="IPR045324">
    <property type="entry name" value="Small_multidrug_res"/>
</dbReference>
<dbReference type="GO" id="GO:1990961">
    <property type="term" value="P:xenobiotic detoxification by transmembrane export across the plasma membrane"/>
    <property type="evidence" value="ECO:0007669"/>
    <property type="project" value="UniProtKB-ARBA"/>
</dbReference>